<feature type="transmembrane region" description="Helical" evidence="1">
    <location>
        <begin position="50"/>
        <end position="68"/>
    </location>
</feature>
<evidence type="ECO:0000256" key="1">
    <source>
        <dbReference type="SAM" id="Phobius"/>
    </source>
</evidence>
<gene>
    <name evidence="2" type="ORF">KC207_14515</name>
</gene>
<feature type="transmembrane region" description="Helical" evidence="1">
    <location>
        <begin position="77"/>
        <end position="94"/>
    </location>
</feature>
<organism evidence="2 3">
    <name type="scientific">Phycicoccus avicenniae</name>
    <dbReference type="NCBI Taxonomy" id="2828860"/>
    <lineage>
        <taxon>Bacteria</taxon>
        <taxon>Bacillati</taxon>
        <taxon>Actinomycetota</taxon>
        <taxon>Actinomycetes</taxon>
        <taxon>Micrococcales</taxon>
        <taxon>Intrasporangiaceae</taxon>
        <taxon>Phycicoccus</taxon>
    </lineage>
</organism>
<sequence length="95" mass="10053">MTDTDDGRPLRVSATVLTWLTLVACLGGLVTYWGTGFLDPEAGSSTGERLFLTLSPAVVVALVAGLVLRRRAPRTGAVVRLVVLALGWGLFLATR</sequence>
<protein>
    <submittedName>
        <fullName evidence="2">Uncharacterized protein</fullName>
    </submittedName>
</protein>
<accession>A0A941DAG2</accession>
<name>A0A941DAG2_9MICO</name>
<proteinExistence type="predicted"/>
<reference evidence="2" key="1">
    <citation type="submission" date="2021-04" db="EMBL/GenBank/DDBJ databases">
        <title>Phycicoccus avicenniae sp. nov., a novel endophytic actinomycetes isolated from branch of Avicennia mariana.</title>
        <authorList>
            <person name="Tuo L."/>
        </authorList>
    </citation>
    <scope>NUCLEOTIDE SEQUENCE</scope>
    <source>
        <strain evidence="2">BSK3Z-2</strain>
    </source>
</reference>
<keyword evidence="1" id="KW-0472">Membrane</keyword>
<evidence type="ECO:0000313" key="2">
    <source>
        <dbReference type="EMBL" id="MBR7744506.1"/>
    </source>
</evidence>
<keyword evidence="1" id="KW-0812">Transmembrane</keyword>
<dbReference type="Proteomes" id="UP000677016">
    <property type="component" value="Unassembled WGS sequence"/>
</dbReference>
<comment type="caution">
    <text evidence="2">The sequence shown here is derived from an EMBL/GenBank/DDBJ whole genome shotgun (WGS) entry which is preliminary data.</text>
</comment>
<dbReference type="RefSeq" id="WP_211604035.1">
    <property type="nucleotide sequence ID" value="NZ_JAGSNF010000021.1"/>
</dbReference>
<keyword evidence="1" id="KW-1133">Transmembrane helix</keyword>
<dbReference type="AlphaFoldDB" id="A0A941DAG2"/>
<dbReference type="EMBL" id="JAGSNF010000021">
    <property type="protein sequence ID" value="MBR7744506.1"/>
    <property type="molecule type" value="Genomic_DNA"/>
</dbReference>
<evidence type="ECO:0000313" key="3">
    <source>
        <dbReference type="Proteomes" id="UP000677016"/>
    </source>
</evidence>
<keyword evidence="3" id="KW-1185">Reference proteome</keyword>
<feature type="transmembrane region" description="Helical" evidence="1">
    <location>
        <begin position="12"/>
        <end position="30"/>
    </location>
</feature>